<dbReference type="OrthoDB" id="131336at2157"/>
<name>F4BYV1_METSG</name>
<proteinExistence type="predicted"/>
<dbReference type="Proteomes" id="UP000007807">
    <property type="component" value="Chromosome"/>
</dbReference>
<dbReference type="Pfam" id="PF05016">
    <property type="entry name" value="ParE_toxin"/>
    <property type="match status" value="1"/>
</dbReference>
<accession>F4BYV1</accession>
<dbReference type="SUPFAM" id="SSF143011">
    <property type="entry name" value="RelE-like"/>
    <property type="match status" value="1"/>
</dbReference>
<dbReference type="InParanoid" id="F4BYV1"/>
<dbReference type="EMBL" id="CP002565">
    <property type="protein sequence ID" value="AEB67728.1"/>
    <property type="molecule type" value="Genomic_DNA"/>
</dbReference>
<evidence type="ECO:0000313" key="3">
    <source>
        <dbReference type="Proteomes" id="UP000007807"/>
    </source>
</evidence>
<dbReference type="InterPro" id="IPR007712">
    <property type="entry name" value="RelE/ParE_toxin"/>
</dbReference>
<keyword evidence="1" id="KW-1277">Toxin-antitoxin system</keyword>
<dbReference type="GeneID" id="10460639"/>
<evidence type="ECO:0000313" key="2">
    <source>
        <dbReference type="EMBL" id="AEB67728.1"/>
    </source>
</evidence>
<gene>
    <name evidence="2" type="ordered locus">MCON_0964</name>
</gene>
<reference evidence="2 3" key="1">
    <citation type="journal article" date="2011" name="J. Bacteriol.">
        <title>Complete genome sequence of Methanosaeta concilii, a specialist in aceticlastic methanogenesis.</title>
        <authorList>
            <person name="Barber R.D."/>
            <person name="Zhang L."/>
            <person name="Harnack M."/>
            <person name="Olson M.V."/>
            <person name="Kaul R."/>
            <person name="Ingram-Smith C."/>
            <person name="Smith K.S."/>
        </authorList>
    </citation>
    <scope>NUCLEOTIDE SEQUENCE [LARGE SCALE GENOMIC DNA]</scope>
    <source>
        <strain evidence="3">ATCC 5969 / DSM 3671 / JCM 10134 / NBRC 103675 / OCM 69 / GP-6</strain>
    </source>
</reference>
<dbReference type="NCBIfam" id="TIGR02385">
    <property type="entry name" value="RelE_StbE"/>
    <property type="match status" value="1"/>
</dbReference>
<protein>
    <submittedName>
        <fullName evidence="2">Addiction module toxin, RelE/StbE family</fullName>
    </submittedName>
</protein>
<dbReference type="AlphaFoldDB" id="F4BYV1"/>
<dbReference type="HOGENOM" id="CLU_155761_4_1_2"/>
<sequence>MRCIYYRVPEFDRQFIKLTRKNKALKDRFINKIDQILINPDMGEPKSHRLKGVRAVHVDPFVIAYTIIDDCIVFLYLGHHNEAYGKTEEILQKDRTIELLKEINLLYDYL</sequence>
<dbReference type="InterPro" id="IPR035093">
    <property type="entry name" value="RelE/ParE_toxin_dom_sf"/>
</dbReference>
<evidence type="ECO:0000256" key="1">
    <source>
        <dbReference type="ARBA" id="ARBA00022649"/>
    </source>
</evidence>
<dbReference type="KEGG" id="mcj:MCON_0964"/>
<dbReference type="Gene3D" id="3.30.2310.20">
    <property type="entry name" value="RelE-like"/>
    <property type="match status" value="1"/>
</dbReference>
<organism evidence="2 3">
    <name type="scientific">Methanothrix soehngenii (strain ATCC 5969 / DSM 3671 / JCM 10134 / NBRC 103675 / OCM 69 / GP-6)</name>
    <name type="common">Methanosaeta concilii</name>
    <dbReference type="NCBI Taxonomy" id="990316"/>
    <lineage>
        <taxon>Archaea</taxon>
        <taxon>Methanobacteriati</taxon>
        <taxon>Methanobacteriota</taxon>
        <taxon>Stenosarchaea group</taxon>
        <taxon>Methanomicrobia</taxon>
        <taxon>Methanotrichales</taxon>
        <taxon>Methanotrichaceae</taxon>
        <taxon>Methanothrix</taxon>
    </lineage>
</organism>
<dbReference type="STRING" id="990316.MCON_0964"/>
<dbReference type="RefSeq" id="WP_013718782.1">
    <property type="nucleotide sequence ID" value="NC_015416.1"/>
</dbReference>
<keyword evidence="3" id="KW-1185">Reference proteome</keyword>